<keyword evidence="16" id="KW-1185">Reference proteome</keyword>
<feature type="binding site" evidence="12">
    <location>
        <position position="105"/>
    </location>
    <ligand>
        <name>substrate</name>
    </ligand>
</feature>
<keyword evidence="7" id="KW-0319">Glycerol metabolism</keyword>
<keyword evidence="5" id="KW-0547">Nucleotide-binding</keyword>
<dbReference type="InterPro" id="IPR050861">
    <property type="entry name" value="Dihydroxyacetone_Kinase"/>
</dbReference>
<dbReference type="Gene3D" id="3.30.1180.20">
    <property type="entry name" value="Dihydroxyacetone kinase, domain 2"/>
    <property type="match status" value="1"/>
</dbReference>
<dbReference type="InterPro" id="IPR012734">
    <property type="entry name" value="DhaK_ATP"/>
</dbReference>
<dbReference type="GO" id="GO:0050354">
    <property type="term" value="F:triokinase activity"/>
    <property type="evidence" value="ECO:0007669"/>
    <property type="project" value="UniProtKB-EC"/>
</dbReference>
<dbReference type="NCBIfam" id="TIGR02361">
    <property type="entry name" value="dak_ATP"/>
    <property type="match status" value="1"/>
</dbReference>
<feature type="active site" description="Tele-hemiaminal-histidine intermediate" evidence="11">
    <location>
        <position position="224"/>
    </location>
</feature>
<accession>A0A4S4KRY9</accession>
<dbReference type="Gene3D" id="1.25.40.340">
    <property type="match status" value="1"/>
</dbReference>
<evidence type="ECO:0000256" key="7">
    <source>
        <dbReference type="ARBA" id="ARBA00022798"/>
    </source>
</evidence>
<comment type="catalytic activity">
    <reaction evidence="10">
        <text>dihydroxyacetone + ATP = dihydroxyacetone phosphate + ADP + H(+)</text>
        <dbReference type="Rhea" id="RHEA:15773"/>
        <dbReference type="ChEBI" id="CHEBI:15378"/>
        <dbReference type="ChEBI" id="CHEBI:16016"/>
        <dbReference type="ChEBI" id="CHEBI:30616"/>
        <dbReference type="ChEBI" id="CHEBI:57642"/>
        <dbReference type="ChEBI" id="CHEBI:456216"/>
        <dbReference type="EC" id="2.7.1.29"/>
    </reaction>
</comment>
<dbReference type="PROSITE" id="PS51481">
    <property type="entry name" value="DHAK"/>
    <property type="match status" value="1"/>
</dbReference>
<dbReference type="GO" id="GO:0005524">
    <property type="term" value="F:ATP binding"/>
    <property type="evidence" value="ECO:0007669"/>
    <property type="project" value="UniProtKB-KW"/>
</dbReference>
<feature type="domain" description="DhaK" evidence="14">
    <location>
        <begin position="9"/>
        <end position="353"/>
    </location>
</feature>
<dbReference type="SUPFAM" id="SSF101473">
    <property type="entry name" value="DhaL-like"/>
    <property type="match status" value="1"/>
</dbReference>
<name>A0A4S4KRY9_9APHY</name>
<comment type="caution">
    <text evidence="15">The sequence shown here is derived from an EMBL/GenBank/DDBJ whole genome shotgun (WGS) entry which is preliminary data.</text>
</comment>
<evidence type="ECO:0000256" key="1">
    <source>
        <dbReference type="ARBA" id="ARBA00003264"/>
    </source>
</evidence>
<dbReference type="GO" id="GO:0005829">
    <property type="term" value="C:cytosol"/>
    <property type="evidence" value="ECO:0007669"/>
    <property type="project" value="TreeGrafter"/>
</dbReference>
<feature type="binding site" evidence="12">
    <location>
        <position position="110"/>
    </location>
    <ligand>
        <name>substrate</name>
    </ligand>
</feature>
<dbReference type="FunFam" id="1.25.40.340:FF:000001">
    <property type="entry name" value="Dihydroxyacetone kinase 1"/>
    <property type="match status" value="1"/>
</dbReference>
<dbReference type="AlphaFoldDB" id="A0A4S4KRY9"/>
<proteinExistence type="inferred from homology"/>
<evidence type="ECO:0000256" key="3">
    <source>
        <dbReference type="ARBA" id="ARBA00008757"/>
    </source>
</evidence>
<evidence type="ECO:0000256" key="9">
    <source>
        <dbReference type="ARBA" id="ARBA00047974"/>
    </source>
</evidence>
<dbReference type="SUPFAM" id="SSF82549">
    <property type="entry name" value="DAK1/DegV-like"/>
    <property type="match status" value="1"/>
</dbReference>
<dbReference type="GO" id="GO:0019588">
    <property type="term" value="P:anaerobic glycerol catabolic process"/>
    <property type="evidence" value="ECO:0007669"/>
    <property type="project" value="UniProtKB-UniPathway"/>
</dbReference>
<sequence length="602" mass="63572">MQSKHFLNKPDTLVIDSLRGLCALNSKLGLDVKDKVLYNSEHDRSKVALICGGGSGHEPAHAGYVGEGILSAAVCGAIFASPNPSQVRRGIDLVENEKGTVIIVKNYTGDILNFGLAKEQYSALHAEKADRVKFVIVGDDVAVGRSQGKIVGRRGLAGTVLVYKIAGALAQRGGDLEEVYKIAEYVSSRLATIGVGLEHCHVPGTAIGASHLKHDEIEIGMGIHNEPGNRRIHPVPPLEELVPQLVENLTSTDDEDRSFVSFTGKNDRVVLLVNNLGGTSELELGAVVSEAKKDLKKRGIKVERVLSGTFMTSLNMPGFSLTLLLLPSSSDSDAPDASLILSLLDDPANVPAWKWTVGTEPADTIISPVARSQDETAKDGAHQLKAADPKAFISAVQRACNALIAEEPEITRMDNIAGDGDCGLTLRDGAQAVLEDIKSGKISGEDVFGSVIAVSKVAEEQMGGTSGALYSIFFSALAQPLKVAASEGVTTVDPALWSLAVKQALDRLYTYTRARPPSRTLVDPLQAFVETLTSSPNVDFAAAVKAAGDAALKTRDLTAKAGRSAYVEGDRLKLERVPDPGAWGVKAILEGLQGGGGHTDAA</sequence>
<dbReference type="Pfam" id="PF02733">
    <property type="entry name" value="Dak1"/>
    <property type="match status" value="1"/>
</dbReference>
<dbReference type="PANTHER" id="PTHR28629">
    <property type="entry name" value="TRIOKINASE/FMN CYCLASE"/>
    <property type="match status" value="1"/>
</dbReference>
<dbReference type="UniPathway" id="UPA00617">
    <property type="reaction ID" value="UER00669"/>
</dbReference>
<evidence type="ECO:0000256" key="8">
    <source>
        <dbReference type="ARBA" id="ARBA00022840"/>
    </source>
</evidence>
<dbReference type="InterPro" id="IPR004007">
    <property type="entry name" value="DhaL_dom"/>
</dbReference>
<feature type="binding site" evidence="12">
    <location>
        <begin position="54"/>
        <end position="57"/>
    </location>
    <ligand>
        <name>substrate</name>
    </ligand>
</feature>
<evidence type="ECO:0000259" key="14">
    <source>
        <dbReference type="PROSITE" id="PS51481"/>
    </source>
</evidence>
<reference evidence="15 16" key="1">
    <citation type="submission" date="2019-02" db="EMBL/GenBank/DDBJ databases">
        <title>Genome sequencing of the rare red list fungi Phlebia centrifuga.</title>
        <authorList>
            <person name="Buettner E."/>
            <person name="Kellner H."/>
        </authorList>
    </citation>
    <scope>NUCLEOTIDE SEQUENCE [LARGE SCALE GENOMIC DNA]</scope>
    <source>
        <strain evidence="15 16">DSM 108282</strain>
    </source>
</reference>
<gene>
    <name evidence="15" type="ORF">EW026_g1583</name>
</gene>
<evidence type="ECO:0000256" key="12">
    <source>
        <dbReference type="PIRSR" id="PIRSR612734-2"/>
    </source>
</evidence>
<keyword evidence="6" id="KW-0418">Kinase</keyword>
<evidence type="ECO:0000259" key="13">
    <source>
        <dbReference type="PROSITE" id="PS51480"/>
    </source>
</evidence>
<evidence type="ECO:0000313" key="15">
    <source>
        <dbReference type="EMBL" id="THH01061.1"/>
    </source>
</evidence>
<keyword evidence="8" id="KW-0067">ATP-binding</keyword>
<evidence type="ECO:0000256" key="5">
    <source>
        <dbReference type="ARBA" id="ARBA00022741"/>
    </source>
</evidence>
<evidence type="ECO:0000313" key="16">
    <source>
        <dbReference type="Proteomes" id="UP000309038"/>
    </source>
</evidence>
<organism evidence="15 16">
    <name type="scientific">Hermanssonia centrifuga</name>
    <dbReference type="NCBI Taxonomy" id="98765"/>
    <lineage>
        <taxon>Eukaryota</taxon>
        <taxon>Fungi</taxon>
        <taxon>Dikarya</taxon>
        <taxon>Basidiomycota</taxon>
        <taxon>Agaricomycotina</taxon>
        <taxon>Agaricomycetes</taxon>
        <taxon>Polyporales</taxon>
        <taxon>Meruliaceae</taxon>
        <taxon>Hermanssonia</taxon>
    </lineage>
</organism>
<evidence type="ECO:0000256" key="11">
    <source>
        <dbReference type="PIRSR" id="PIRSR612734-1"/>
    </source>
</evidence>
<comment type="catalytic activity">
    <reaction evidence="9">
        <text>D-glyceraldehyde + ATP = D-glyceraldehyde 3-phosphate + ADP + H(+)</text>
        <dbReference type="Rhea" id="RHEA:13941"/>
        <dbReference type="ChEBI" id="CHEBI:15378"/>
        <dbReference type="ChEBI" id="CHEBI:17378"/>
        <dbReference type="ChEBI" id="CHEBI:30616"/>
        <dbReference type="ChEBI" id="CHEBI:59776"/>
        <dbReference type="ChEBI" id="CHEBI:456216"/>
        <dbReference type="EC" id="2.7.1.28"/>
    </reaction>
</comment>
<evidence type="ECO:0000256" key="6">
    <source>
        <dbReference type="ARBA" id="ARBA00022777"/>
    </source>
</evidence>
<dbReference type="SMART" id="SM01120">
    <property type="entry name" value="Dak2"/>
    <property type="match status" value="1"/>
</dbReference>
<dbReference type="Proteomes" id="UP000309038">
    <property type="component" value="Unassembled WGS sequence"/>
</dbReference>
<feature type="domain" description="DhaL" evidence="13">
    <location>
        <begin position="390"/>
        <end position="594"/>
    </location>
</feature>
<dbReference type="EMBL" id="SGPJ01000033">
    <property type="protein sequence ID" value="THH01061.1"/>
    <property type="molecule type" value="Genomic_DNA"/>
</dbReference>
<dbReference type="FunFam" id="3.30.1180.20:FF:000001">
    <property type="entry name" value="Dihydroxyacetone kinase 1"/>
    <property type="match status" value="1"/>
</dbReference>
<evidence type="ECO:0000256" key="2">
    <source>
        <dbReference type="ARBA" id="ARBA00004778"/>
    </source>
</evidence>
<dbReference type="InterPro" id="IPR004006">
    <property type="entry name" value="DhaK_dom"/>
</dbReference>
<evidence type="ECO:0008006" key="17">
    <source>
        <dbReference type="Google" id="ProtNLM"/>
    </source>
</evidence>
<evidence type="ECO:0000256" key="4">
    <source>
        <dbReference type="ARBA" id="ARBA00022679"/>
    </source>
</evidence>
<dbReference type="Gene3D" id="3.40.50.10440">
    <property type="entry name" value="Dihydroxyacetone kinase, domain 1"/>
    <property type="match status" value="1"/>
</dbReference>
<dbReference type="FunFam" id="3.40.50.10440:FF:000001">
    <property type="entry name" value="Dihydroxyacetone kinase, DhaK subunit"/>
    <property type="match status" value="1"/>
</dbReference>
<dbReference type="InterPro" id="IPR036117">
    <property type="entry name" value="DhaL_dom_sf"/>
</dbReference>
<comment type="similarity">
    <text evidence="3">Belongs to the dihydroxyacetone kinase (DAK) family.</text>
</comment>
<keyword evidence="4" id="KW-0808">Transferase</keyword>
<evidence type="ECO:0000256" key="10">
    <source>
        <dbReference type="ARBA" id="ARBA00048898"/>
    </source>
</evidence>
<comment type="function">
    <text evidence="1">Catalyzes both the phosphorylation of dihydroxyacetone and of glyceraldehyde.</text>
</comment>
<dbReference type="Pfam" id="PF02734">
    <property type="entry name" value="Dak2"/>
    <property type="match status" value="1"/>
</dbReference>
<protein>
    <recommendedName>
        <fullName evidence="17">Dihydroxyacetone kinase</fullName>
    </recommendedName>
</protein>
<comment type="pathway">
    <text evidence="2">Polyol metabolism; glycerol fermentation; glycerone phosphate from glycerol (oxidative route): step 2/2.</text>
</comment>
<dbReference type="PANTHER" id="PTHR28629:SF14">
    <property type="entry name" value="DIHYDROXYACETONE KINASE 1"/>
    <property type="match status" value="1"/>
</dbReference>
<dbReference type="PROSITE" id="PS51480">
    <property type="entry name" value="DHAL"/>
    <property type="match status" value="1"/>
</dbReference>
<dbReference type="GO" id="GO:0004371">
    <property type="term" value="F:glycerone kinase activity"/>
    <property type="evidence" value="ECO:0007669"/>
    <property type="project" value="UniProtKB-EC"/>
</dbReference>